<protein>
    <submittedName>
        <fullName evidence="2">Uncharacterized protein</fullName>
    </submittedName>
</protein>
<dbReference type="STRING" id="1390249.BHU72_02405"/>
<feature type="region of interest" description="Disordered" evidence="1">
    <location>
        <begin position="29"/>
        <end position="58"/>
    </location>
</feature>
<accession>A0A1E5L6J0</accession>
<dbReference type="EMBL" id="MJAT01000012">
    <property type="protein sequence ID" value="OEH85668.1"/>
    <property type="molecule type" value="Genomic_DNA"/>
</dbReference>
<gene>
    <name evidence="2" type="ORF">BHU72_02405</name>
</gene>
<name>A0A1E5L6J0_9FIRM</name>
<organism evidence="2 3">
    <name type="scientific">Desulfuribacillus stibiiarsenatis</name>
    <dbReference type="NCBI Taxonomy" id="1390249"/>
    <lineage>
        <taxon>Bacteria</taxon>
        <taxon>Bacillati</taxon>
        <taxon>Bacillota</taxon>
        <taxon>Desulfuribacillia</taxon>
        <taxon>Desulfuribacillales</taxon>
        <taxon>Desulfuribacillaceae</taxon>
        <taxon>Desulfuribacillus</taxon>
    </lineage>
</organism>
<evidence type="ECO:0000313" key="3">
    <source>
        <dbReference type="Proteomes" id="UP000095255"/>
    </source>
</evidence>
<keyword evidence="3" id="KW-1185">Reference proteome</keyword>
<comment type="caution">
    <text evidence="2">The sequence shown here is derived from an EMBL/GenBank/DDBJ whole genome shotgun (WGS) entry which is preliminary data.</text>
</comment>
<evidence type="ECO:0000313" key="2">
    <source>
        <dbReference type="EMBL" id="OEH85668.1"/>
    </source>
</evidence>
<evidence type="ECO:0000256" key="1">
    <source>
        <dbReference type="SAM" id="MobiDB-lite"/>
    </source>
</evidence>
<dbReference type="Proteomes" id="UP000095255">
    <property type="component" value="Unassembled WGS sequence"/>
</dbReference>
<reference evidence="2 3" key="1">
    <citation type="submission" date="2016-09" db="EMBL/GenBank/DDBJ databases">
        <title>Desulfuribacillus arsenicus sp. nov., an obligately anaerobic, dissimilatory arsenic- and antimonate-reducing bacterium isolated from anoxic sediments.</title>
        <authorList>
            <person name="Abin C.A."/>
            <person name="Hollibaugh J.T."/>
        </authorList>
    </citation>
    <scope>NUCLEOTIDE SEQUENCE [LARGE SCALE GENOMIC DNA]</scope>
    <source>
        <strain evidence="2 3">MLFW-2</strain>
    </source>
</reference>
<proteinExistence type="predicted"/>
<sequence length="105" mass="11690">MSRKTPRLSERSFLGIRVRTKWQSSMTIGDDANRGIKGNRHVGNDLVPPMGKPTGPKPQCLPKKLPLVILHNSELYKAFTSSVDKVNAEFCLILSESISILMKLV</sequence>
<dbReference type="AlphaFoldDB" id="A0A1E5L6J0"/>